<proteinExistence type="predicted"/>
<protein>
    <recommendedName>
        <fullName evidence="2">IraD/Gp25-like domain-containing protein</fullName>
    </recommendedName>
</protein>
<dbReference type="EMBL" id="FR695871">
    <property type="protein sequence ID" value="CBX29010.1"/>
    <property type="molecule type" value="Genomic_DNA"/>
</dbReference>
<sequence>MAQNFGTDLFVVPWLTAHDAAEIDIVTRRKGKTTQVIDLDTVSDRVLIAQALILRLLTPRGTLKSLGHAQYGSRLHELIGCRKTEALRNLCRLYVLETVAQEPRVKAKAVRVIFDRSSETPSSFAFHLEVSPLDEKETITLSLEVSI</sequence>
<dbReference type="Gene3D" id="3.10.450.40">
    <property type="match status" value="1"/>
</dbReference>
<evidence type="ECO:0008006" key="2">
    <source>
        <dbReference type="Google" id="ProtNLM"/>
    </source>
</evidence>
<dbReference type="AlphaFoldDB" id="E1YEL6"/>
<reference evidence="1" key="1">
    <citation type="journal article" date="2011" name="Environ. Microbiol.">
        <title>Genomic insights into the metabolic potential of the polycyclic aromatic hydrocarbon degrading sulfate-reducing Deltaproteobacterium N47.</title>
        <authorList>
            <person name="Bergmann F."/>
            <person name="Selesi D."/>
            <person name="Weinmaier T."/>
            <person name="Tischler P."/>
            <person name="Rattei T."/>
            <person name="Meckenstock R.U."/>
        </authorList>
    </citation>
    <scope>NUCLEOTIDE SEQUENCE</scope>
</reference>
<evidence type="ECO:0000313" key="1">
    <source>
        <dbReference type="EMBL" id="CBX29010.1"/>
    </source>
</evidence>
<dbReference type="SUPFAM" id="SSF160719">
    <property type="entry name" value="gpW/gp25-like"/>
    <property type="match status" value="1"/>
</dbReference>
<name>E1YEL6_9BACT</name>
<gene>
    <name evidence="1" type="ORF">N47_P17150</name>
</gene>
<organism evidence="1">
    <name type="scientific">uncultured Desulfobacterium sp</name>
    <dbReference type="NCBI Taxonomy" id="201089"/>
    <lineage>
        <taxon>Bacteria</taxon>
        <taxon>Pseudomonadati</taxon>
        <taxon>Thermodesulfobacteriota</taxon>
        <taxon>Desulfobacteria</taxon>
        <taxon>Desulfobacterales</taxon>
        <taxon>Desulfobacteriaceae</taxon>
        <taxon>Desulfobacterium</taxon>
        <taxon>environmental samples</taxon>
    </lineage>
</organism>
<accession>E1YEL6</accession>